<dbReference type="EMBL" id="JAYMFH010000014">
    <property type="protein sequence ID" value="MEC4295461.1"/>
    <property type="molecule type" value="Genomic_DNA"/>
</dbReference>
<feature type="binding site" evidence="10">
    <location>
        <position position="76"/>
    </location>
    <ligand>
        <name>Na(+)</name>
        <dbReference type="ChEBI" id="CHEBI:29101"/>
        <note>structural</note>
    </ligand>
</feature>
<comment type="catalytic activity">
    <reaction evidence="8">
        <text>fluoride(in) = fluoride(out)</text>
        <dbReference type="Rhea" id="RHEA:76159"/>
        <dbReference type="ChEBI" id="CHEBI:17051"/>
    </reaction>
    <physiologicalReaction direction="left-to-right" evidence="8">
        <dbReference type="Rhea" id="RHEA:76160"/>
    </physiologicalReaction>
</comment>
<comment type="similarity">
    <text evidence="7 10">Belongs to the fluoride channel Fluc/FEX (TC 1.A.43) family.</text>
</comment>
<keyword evidence="10" id="KW-0406">Ion transport</keyword>
<keyword evidence="4 10" id="KW-1133">Transmembrane helix</keyword>
<evidence type="ECO:0000256" key="1">
    <source>
        <dbReference type="ARBA" id="ARBA00004651"/>
    </source>
</evidence>
<dbReference type="NCBIfam" id="TIGR00494">
    <property type="entry name" value="crcB"/>
    <property type="match status" value="1"/>
</dbReference>
<keyword evidence="2 10" id="KW-1003">Cell membrane</keyword>
<dbReference type="Pfam" id="PF02537">
    <property type="entry name" value="CRCB"/>
    <property type="match status" value="1"/>
</dbReference>
<comment type="subcellular location">
    <subcellularLocation>
        <location evidence="1 10">Cell membrane</location>
        <topology evidence="1 10">Multi-pass membrane protein</topology>
    </subcellularLocation>
</comment>
<keyword evidence="10" id="KW-0479">Metal-binding</keyword>
<proteinExistence type="inferred from homology"/>
<keyword evidence="5 10" id="KW-0472">Membrane</keyword>
<evidence type="ECO:0000256" key="5">
    <source>
        <dbReference type="ARBA" id="ARBA00023136"/>
    </source>
</evidence>
<feature type="transmembrane region" description="Helical" evidence="10">
    <location>
        <begin position="28"/>
        <end position="52"/>
    </location>
</feature>
<dbReference type="RefSeq" id="WP_326440563.1">
    <property type="nucleotide sequence ID" value="NZ_JAYMFH010000014.1"/>
</dbReference>
<evidence type="ECO:0000313" key="11">
    <source>
        <dbReference type="EMBL" id="MEC4295461.1"/>
    </source>
</evidence>
<evidence type="ECO:0000256" key="6">
    <source>
        <dbReference type="ARBA" id="ARBA00023303"/>
    </source>
</evidence>
<keyword evidence="10" id="KW-0813">Transport</keyword>
<evidence type="ECO:0000256" key="2">
    <source>
        <dbReference type="ARBA" id="ARBA00022475"/>
    </source>
</evidence>
<feature type="binding site" evidence="10">
    <location>
        <position position="73"/>
    </location>
    <ligand>
        <name>Na(+)</name>
        <dbReference type="ChEBI" id="CHEBI:29101"/>
        <note>structural</note>
    </ligand>
</feature>
<keyword evidence="6 10" id="KW-0407">Ion channel</keyword>
<evidence type="ECO:0000256" key="3">
    <source>
        <dbReference type="ARBA" id="ARBA00022692"/>
    </source>
</evidence>
<dbReference type="InterPro" id="IPR003691">
    <property type="entry name" value="FluC"/>
</dbReference>
<keyword evidence="12" id="KW-1185">Reference proteome</keyword>
<reference evidence="11 12" key="1">
    <citation type="submission" date="2024-01" db="EMBL/GenBank/DDBJ databases">
        <title>novel species in genus Adlercreutzia.</title>
        <authorList>
            <person name="Liu X."/>
        </authorList>
    </citation>
    <scope>NUCLEOTIDE SEQUENCE [LARGE SCALE GENOMIC DNA]</scope>
    <source>
        <strain evidence="11 12">R22</strain>
    </source>
</reference>
<evidence type="ECO:0000256" key="9">
    <source>
        <dbReference type="ARBA" id="ARBA00049940"/>
    </source>
</evidence>
<keyword evidence="10" id="KW-0915">Sodium</keyword>
<accession>A0ABU6J029</accession>
<dbReference type="Proteomes" id="UP001343724">
    <property type="component" value="Unassembled WGS sequence"/>
</dbReference>
<keyword evidence="3 10" id="KW-0812">Transmembrane</keyword>
<comment type="function">
    <text evidence="9 10">Fluoride-specific ion channel. Important for reducing fluoride concentration in the cell, thus reducing its toxicity.</text>
</comment>
<dbReference type="PANTHER" id="PTHR28259">
    <property type="entry name" value="FLUORIDE EXPORT PROTEIN 1-RELATED"/>
    <property type="match status" value="1"/>
</dbReference>
<evidence type="ECO:0000256" key="4">
    <source>
        <dbReference type="ARBA" id="ARBA00022989"/>
    </source>
</evidence>
<feature type="transmembrane region" description="Helical" evidence="10">
    <location>
        <begin position="93"/>
        <end position="119"/>
    </location>
</feature>
<evidence type="ECO:0000256" key="8">
    <source>
        <dbReference type="ARBA" id="ARBA00035585"/>
    </source>
</evidence>
<organism evidence="11 12">
    <name type="scientific">Adlercreutzia shanghongiae</name>
    <dbReference type="NCBI Taxonomy" id="3111773"/>
    <lineage>
        <taxon>Bacteria</taxon>
        <taxon>Bacillati</taxon>
        <taxon>Actinomycetota</taxon>
        <taxon>Coriobacteriia</taxon>
        <taxon>Eggerthellales</taxon>
        <taxon>Eggerthellaceae</taxon>
        <taxon>Adlercreutzia</taxon>
    </lineage>
</organism>
<evidence type="ECO:0000256" key="7">
    <source>
        <dbReference type="ARBA" id="ARBA00035120"/>
    </source>
</evidence>
<protein>
    <recommendedName>
        <fullName evidence="10">Fluoride-specific ion channel FluC</fullName>
    </recommendedName>
</protein>
<evidence type="ECO:0000256" key="10">
    <source>
        <dbReference type="HAMAP-Rule" id="MF_00454"/>
    </source>
</evidence>
<name>A0ABU6J029_9ACTN</name>
<gene>
    <name evidence="10 11" type="primary">crcB</name>
    <name evidence="10" type="synonym">fluC</name>
    <name evidence="11" type="ORF">VJ920_09075</name>
</gene>
<comment type="caution">
    <text evidence="11">The sequence shown here is derived from an EMBL/GenBank/DDBJ whole genome shotgun (WGS) entry which is preliminary data.</text>
</comment>
<sequence>MLSALCVGAGGFVGAVLRYGASFAVPESAFPVATFVVNVLGSFVIGLVVGAVDARPGLLSPNAVLFLKTGLCGGFTTFSTFSLETLGLFEKGAWLLGGAYAAASLICCVAGVLCGRLVALRLLEV</sequence>
<feature type="transmembrane region" description="Helical" evidence="10">
    <location>
        <begin position="64"/>
        <end position="81"/>
    </location>
</feature>
<comment type="activity regulation">
    <text evidence="10">Na(+) is not transported, but it plays an essential structural role and its presence is essential for fluoride channel function.</text>
</comment>
<dbReference type="PANTHER" id="PTHR28259:SF1">
    <property type="entry name" value="FLUORIDE EXPORT PROTEIN 1-RELATED"/>
    <property type="match status" value="1"/>
</dbReference>
<evidence type="ECO:0000313" key="12">
    <source>
        <dbReference type="Proteomes" id="UP001343724"/>
    </source>
</evidence>
<dbReference type="HAMAP" id="MF_00454">
    <property type="entry name" value="FluC"/>
    <property type="match status" value="1"/>
</dbReference>